<evidence type="ECO:0000313" key="4">
    <source>
        <dbReference type="EMBL" id="SEO01533.1"/>
    </source>
</evidence>
<dbReference type="GO" id="GO:0004113">
    <property type="term" value="F:2',3'-cyclic-nucleotide 3'-phosphodiesterase activity"/>
    <property type="evidence" value="ECO:0007669"/>
    <property type="project" value="InterPro"/>
</dbReference>
<dbReference type="RefSeq" id="WP_090315544.1">
    <property type="nucleotide sequence ID" value="NZ_FNOE01000002.1"/>
</dbReference>
<evidence type="ECO:0000313" key="5">
    <source>
        <dbReference type="Proteomes" id="UP000198814"/>
    </source>
</evidence>
<dbReference type="InterPro" id="IPR009097">
    <property type="entry name" value="Cyclic_Pdiesterase"/>
</dbReference>
<keyword evidence="4" id="KW-0436">Ligase</keyword>
<comment type="catalytic activity">
    <reaction evidence="2">
        <text>a 3'-end 2',3'-cyclophospho-ribonucleotide-RNA + H2O = a 3'-end 2'-phospho-ribonucleotide-RNA + H(+)</text>
        <dbReference type="Rhea" id="RHEA:11828"/>
        <dbReference type="Rhea" id="RHEA-COMP:10464"/>
        <dbReference type="Rhea" id="RHEA-COMP:17353"/>
        <dbReference type="ChEBI" id="CHEBI:15377"/>
        <dbReference type="ChEBI" id="CHEBI:15378"/>
        <dbReference type="ChEBI" id="CHEBI:83064"/>
        <dbReference type="ChEBI" id="CHEBI:173113"/>
        <dbReference type="EC" id="3.1.4.58"/>
    </reaction>
</comment>
<dbReference type="NCBIfam" id="TIGR02258">
    <property type="entry name" value="2_5_ligase"/>
    <property type="match status" value="1"/>
</dbReference>
<dbReference type="Gene3D" id="3.90.1140.10">
    <property type="entry name" value="Cyclic phosphodiesterase"/>
    <property type="match status" value="1"/>
</dbReference>
<keyword evidence="1 2" id="KW-0378">Hydrolase</keyword>
<dbReference type="STRING" id="42354.SAMN05216333_10399"/>
<evidence type="ECO:0000259" key="3">
    <source>
        <dbReference type="Pfam" id="PF02834"/>
    </source>
</evidence>
<feature type="short sequence motif" description="HXTX 1" evidence="2">
    <location>
        <begin position="51"/>
        <end position="54"/>
    </location>
</feature>
<feature type="active site" description="Proton acceptor" evidence="2">
    <location>
        <position position="133"/>
    </location>
</feature>
<evidence type="ECO:0000256" key="1">
    <source>
        <dbReference type="ARBA" id="ARBA00022801"/>
    </source>
</evidence>
<dbReference type="PANTHER" id="PTHR35561">
    <property type="entry name" value="RNA 2',3'-CYCLIC PHOSPHODIESTERASE"/>
    <property type="match status" value="1"/>
</dbReference>
<dbReference type="EMBL" id="FODO01000003">
    <property type="protein sequence ID" value="SEO01533.1"/>
    <property type="molecule type" value="Genomic_DNA"/>
</dbReference>
<sequence length="182" mass="21085">MTKQDTDLEIQSIRVFFAISPSKFIQRQLAHQAELLAPICGGRQIVMPHFHLTLVFLGNVSVQRIETLRHTMRNIAAKKFALCLNKISYWKHNQIIYLHAKQFPAELFDLVTALQSTLSEAGFVFDHRVYKPHITLFRKAAHPVNTELINPIHWPVNQWTLLQSKPTQTGIDYVPLGHWRLK</sequence>
<dbReference type="SUPFAM" id="SSF55144">
    <property type="entry name" value="LigT-like"/>
    <property type="match status" value="1"/>
</dbReference>
<feature type="active site" description="Proton donor" evidence="2">
    <location>
        <position position="51"/>
    </location>
</feature>
<evidence type="ECO:0000256" key="2">
    <source>
        <dbReference type="HAMAP-Rule" id="MF_01940"/>
    </source>
</evidence>
<dbReference type="HAMAP" id="MF_01940">
    <property type="entry name" value="RNA_CPDase"/>
    <property type="match status" value="1"/>
</dbReference>
<dbReference type="PANTHER" id="PTHR35561:SF1">
    <property type="entry name" value="RNA 2',3'-CYCLIC PHOSPHODIESTERASE"/>
    <property type="match status" value="1"/>
</dbReference>
<feature type="short sequence motif" description="HXTX 2" evidence="2">
    <location>
        <begin position="133"/>
        <end position="136"/>
    </location>
</feature>
<name>A0A1H8L8U8_9PROT</name>
<dbReference type="EC" id="3.1.4.58" evidence="2"/>
<accession>A0A1H8L8U8</accession>
<gene>
    <name evidence="4" type="ORF">SAMN05216333_10399</name>
</gene>
<dbReference type="InterPro" id="IPR014051">
    <property type="entry name" value="Phosphoesterase_HXTX"/>
</dbReference>
<protein>
    <recommendedName>
        <fullName evidence="2">RNA 2',3'-cyclic phosphodiesterase</fullName>
        <shortName evidence="2">RNA 2',3'-CPDase</shortName>
        <ecNumber evidence="2">3.1.4.58</ecNumber>
    </recommendedName>
</protein>
<dbReference type="InterPro" id="IPR004175">
    <property type="entry name" value="RNA_CPDase"/>
</dbReference>
<dbReference type="OrthoDB" id="7061261at2"/>
<comment type="similarity">
    <text evidence="2">Belongs to the 2H phosphoesterase superfamily. ThpR family.</text>
</comment>
<dbReference type="AlphaFoldDB" id="A0A1H8L8U8"/>
<dbReference type="GO" id="GO:0008664">
    <property type="term" value="F:RNA 2',3'-cyclic 3'-phosphodiesterase activity"/>
    <property type="evidence" value="ECO:0007669"/>
    <property type="project" value="UniProtKB-EC"/>
</dbReference>
<organism evidence="4 5">
    <name type="scientific">Nitrosomonas oligotropha</name>
    <dbReference type="NCBI Taxonomy" id="42354"/>
    <lineage>
        <taxon>Bacteria</taxon>
        <taxon>Pseudomonadati</taxon>
        <taxon>Pseudomonadota</taxon>
        <taxon>Betaproteobacteria</taxon>
        <taxon>Nitrosomonadales</taxon>
        <taxon>Nitrosomonadaceae</taxon>
        <taxon>Nitrosomonas</taxon>
    </lineage>
</organism>
<dbReference type="GO" id="GO:0016874">
    <property type="term" value="F:ligase activity"/>
    <property type="evidence" value="ECO:0007669"/>
    <property type="project" value="UniProtKB-KW"/>
</dbReference>
<comment type="function">
    <text evidence="2">Hydrolyzes RNA 2',3'-cyclic phosphodiester to an RNA 2'-phosphomonoester.</text>
</comment>
<feature type="domain" description="Phosphoesterase HXTX" evidence="3">
    <location>
        <begin position="24"/>
        <end position="97"/>
    </location>
</feature>
<dbReference type="Proteomes" id="UP000198814">
    <property type="component" value="Unassembled WGS sequence"/>
</dbReference>
<keyword evidence="5" id="KW-1185">Reference proteome</keyword>
<proteinExistence type="inferred from homology"/>
<reference evidence="5" key="1">
    <citation type="submission" date="2016-10" db="EMBL/GenBank/DDBJ databases">
        <authorList>
            <person name="Varghese N."/>
            <person name="Submissions S."/>
        </authorList>
    </citation>
    <scope>NUCLEOTIDE SEQUENCE [LARGE SCALE GENOMIC DNA]</scope>
    <source>
        <strain evidence="5">Nm76</strain>
    </source>
</reference>
<dbReference type="Pfam" id="PF02834">
    <property type="entry name" value="LigT_PEase"/>
    <property type="match status" value="1"/>
</dbReference>